<dbReference type="RefSeq" id="WP_349056709.1">
    <property type="nucleotide sequence ID" value="NZ_JBBMEJ010000009.1"/>
</dbReference>
<keyword evidence="1" id="KW-0812">Transmembrane</keyword>
<dbReference type="Pfam" id="PF07811">
    <property type="entry name" value="TadE"/>
    <property type="match status" value="1"/>
</dbReference>
<dbReference type="Proteomes" id="UP001473063">
    <property type="component" value="Unassembled WGS sequence"/>
</dbReference>
<evidence type="ECO:0000313" key="4">
    <source>
        <dbReference type="Proteomes" id="UP001473063"/>
    </source>
</evidence>
<accession>A0ABV1BGH2</accession>
<name>A0ABV1BGH2_9FIRM</name>
<gene>
    <name evidence="3" type="ORF">WMO28_08785</name>
</gene>
<proteinExistence type="predicted"/>
<keyword evidence="4" id="KW-1185">Reference proteome</keyword>
<feature type="transmembrane region" description="Helical" evidence="1">
    <location>
        <begin position="12"/>
        <end position="34"/>
    </location>
</feature>
<evidence type="ECO:0000313" key="3">
    <source>
        <dbReference type="EMBL" id="MEQ2371037.1"/>
    </source>
</evidence>
<sequence>MTKIKKGSFTIEAALLMPLILLILMGLLYLNFFVHNRAWLTAAAYEAAVSGSMEGYSKNGNVYEKADMQGRMLGSTGLPGGENLSIYTSAGKNVQLTYRMEIPAGFLGLTWNIKVTGKAVCLRPVGWIRKIKSARETVEEVTLK</sequence>
<protein>
    <submittedName>
        <fullName evidence="3">TadE/TadG family type IV pilus assembly protein</fullName>
    </submittedName>
</protein>
<dbReference type="EMBL" id="JBBMEJ010000009">
    <property type="protein sequence ID" value="MEQ2371037.1"/>
    <property type="molecule type" value="Genomic_DNA"/>
</dbReference>
<dbReference type="InterPro" id="IPR012495">
    <property type="entry name" value="TadE-like_dom"/>
</dbReference>
<evidence type="ECO:0000259" key="2">
    <source>
        <dbReference type="Pfam" id="PF07811"/>
    </source>
</evidence>
<feature type="domain" description="TadE-like" evidence="2">
    <location>
        <begin position="7"/>
        <end position="48"/>
    </location>
</feature>
<evidence type="ECO:0000256" key="1">
    <source>
        <dbReference type="SAM" id="Phobius"/>
    </source>
</evidence>
<keyword evidence="1" id="KW-1133">Transmembrane helix</keyword>
<organism evidence="3 4">
    <name type="scientific">Blautia aquisgranensis</name>
    <dbReference type="NCBI Taxonomy" id="3133153"/>
    <lineage>
        <taxon>Bacteria</taxon>
        <taxon>Bacillati</taxon>
        <taxon>Bacillota</taxon>
        <taxon>Clostridia</taxon>
        <taxon>Lachnospirales</taxon>
        <taxon>Lachnospiraceae</taxon>
        <taxon>Blautia</taxon>
    </lineage>
</organism>
<keyword evidence="1" id="KW-0472">Membrane</keyword>
<comment type="caution">
    <text evidence="3">The sequence shown here is derived from an EMBL/GenBank/DDBJ whole genome shotgun (WGS) entry which is preliminary data.</text>
</comment>
<reference evidence="3 4" key="1">
    <citation type="submission" date="2024-03" db="EMBL/GenBank/DDBJ databases">
        <title>Human intestinal bacterial collection.</title>
        <authorList>
            <person name="Pauvert C."/>
            <person name="Hitch T.C.A."/>
            <person name="Clavel T."/>
        </authorList>
    </citation>
    <scope>NUCLEOTIDE SEQUENCE [LARGE SCALE GENOMIC DNA]</scope>
    <source>
        <strain evidence="3 4">CLA-JM-H16</strain>
    </source>
</reference>